<name>A0A9R1T9N3_9HYME</name>
<dbReference type="KEGG" id="fas:105267784"/>
<dbReference type="PANTHER" id="PTHR43157:SF31">
    <property type="entry name" value="PHOSPHATIDYLINOSITOL-GLYCAN BIOSYNTHESIS CLASS F PROTEIN"/>
    <property type="match status" value="1"/>
</dbReference>
<dbReference type="Pfam" id="PF00106">
    <property type="entry name" value="adh_short"/>
    <property type="match status" value="1"/>
</dbReference>
<dbReference type="GeneID" id="105267784"/>
<evidence type="ECO:0000256" key="1">
    <source>
        <dbReference type="ARBA" id="ARBA00023002"/>
    </source>
</evidence>
<dbReference type="OrthoDB" id="542013at2759"/>
<dbReference type="AlphaFoldDB" id="A0A9R1T9N3"/>
<dbReference type="PANTHER" id="PTHR43157">
    <property type="entry name" value="PHOSPHATIDYLINOSITOL-GLYCAN BIOSYNTHESIS CLASS F PROTEIN-RELATED"/>
    <property type="match status" value="1"/>
</dbReference>
<dbReference type="RefSeq" id="XP_011305182.1">
    <property type="nucleotide sequence ID" value="XM_011306880.1"/>
</dbReference>
<accession>A0A9R1T9N3</accession>
<proteinExistence type="inferred from homology"/>
<reference evidence="4" key="1">
    <citation type="submission" date="2025-08" db="UniProtKB">
        <authorList>
            <consortium name="RefSeq"/>
        </authorList>
    </citation>
    <scope>IDENTIFICATION</scope>
    <source>
        <strain evidence="4">USDA-PBARC FA_bdor</strain>
        <tissue evidence="4">Whole organism</tissue>
    </source>
</reference>
<evidence type="ECO:0000256" key="2">
    <source>
        <dbReference type="RuleBase" id="RU000363"/>
    </source>
</evidence>
<dbReference type="Gene3D" id="3.40.50.720">
    <property type="entry name" value="NAD(P)-binding Rossmann-like Domain"/>
    <property type="match status" value="1"/>
</dbReference>
<dbReference type="SUPFAM" id="SSF51735">
    <property type="entry name" value="NAD(P)-binding Rossmann-fold domains"/>
    <property type="match status" value="1"/>
</dbReference>
<dbReference type="CDD" id="cd05327">
    <property type="entry name" value="retinol-DH_like_SDR_c_like"/>
    <property type="match status" value="1"/>
</dbReference>
<dbReference type="PRINTS" id="PR00080">
    <property type="entry name" value="SDRFAMILY"/>
</dbReference>
<dbReference type="PRINTS" id="PR00081">
    <property type="entry name" value="GDHRDH"/>
</dbReference>
<dbReference type="GO" id="GO:0016491">
    <property type="term" value="F:oxidoreductase activity"/>
    <property type="evidence" value="ECO:0007669"/>
    <property type="project" value="UniProtKB-KW"/>
</dbReference>
<keyword evidence="3" id="KW-1185">Reference proteome</keyword>
<organism evidence="3 4">
    <name type="scientific">Fopius arisanus</name>
    <dbReference type="NCBI Taxonomy" id="64838"/>
    <lineage>
        <taxon>Eukaryota</taxon>
        <taxon>Metazoa</taxon>
        <taxon>Ecdysozoa</taxon>
        <taxon>Arthropoda</taxon>
        <taxon>Hexapoda</taxon>
        <taxon>Insecta</taxon>
        <taxon>Pterygota</taxon>
        <taxon>Neoptera</taxon>
        <taxon>Endopterygota</taxon>
        <taxon>Hymenoptera</taxon>
        <taxon>Apocrita</taxon>
        <taxon>Ichneumonoidea</taxon>
        <taxon>Braconidae</taxon>
        <taxon>Opiinae</taxon>
        <taxon>Fopius</taxon>
    </lineage>
</organism>
<comment type="similarity">
    <text evidence="2">Belongs to the short-chain dehydrogenases/reductases (SDR) family.</text>
</comment>
<keyword evidence="1" id="KW-0560">Oxidoreductase</keyword>
<protein>
    <submittedName>
        <fullName evidence="4">Retinol dehydrogenase 13</fullName>
    </submittedName>
</protein>
<sequence length="340" mass="38113">MTIKEFHKVMEEFSPLMDSWWPYLIGLFLGVITALRNYMAGQKCPSEERIDGKTVVITGASSGMGKEIAIELAKRGGRIILAVRDEKSGKAIAEKIRVIPDAKVDVRKIDLSSLQSIRNFVEKFEVDEVDILINNAGIVFHPQKKTDEGFELHFVTNYLGHFLLTQLLLPKLKASQQGRIINISAESHTTSEIHLDDLNLEEKFSAGEAFGQSKLAMIMMARHMSQLLKDTHVTINAVNPGLVRGTRHMRSSPINQARLLKLIMLPWMWLLMKSPVEGAQTTIYAAVSNSLSEKSGKYLSDCELSNPSELALDEATAEKLFNKSMELVKPFMRIDSPEKE</sequence>
<dbReference type="InterPro" id="IPR002347">
    <property type="entry name" value="SDR_fam"/>
</dbReference>
<gene>
    <name evidence="4" type="primary">LOC105267784</name>
</gene>
<dbReference type="InterPro" id="IPR036291">
    <property type="entry name" value="NAD(P)-bd_dom_sf"/>
</dbReference>
<evidence type="ECO:0000313" key="3">
    <source>
        <dbReference type="Proteomes" id="UP000694866"/>
    </source>
</evidence>
<evidence type="ECO:0000313" key="4">
    <source>
        <dbReference type="RefSeq" id="XP_011305182.1"/>
    </source>
</evidence>
<dbReference type="Proteomes" id="UP000694866">
    <property type="component" value="Unplaced"/>
</dbReference>